<dbReference type="EMBL" id="MU117990">
    <property type="protein sequence ID" value="KAF9649964.1"/>
    <property type="molecule type" value="Genomic_DNA"/>
</dbReference>
<gene>
    <name evidence="1" type="ORF">BDM02DRAFT_3112727</name>
</gene>
<protein>
    <submittedName>
        <fullName evidence="1">Uncharacterized protein</fullName>
    </submittedName>
</protein>
<dbReference type="Proteomes" id="UP000886501">
    <property type="component" value="Unassembled WGS sequence"/>
</dbReference>
<reference evidence="1" key="2">
    <citation type="journal article" date="2020" name="Nat. Commun.">
        <title>Large-scale genome sequencing of mycorrhizal fungi provides insights into the early evolution of symbiotic traits.</title>
        <authorList>
            <person name="Miyauchi S."/>
            <person name="Kiss E."/>
            <person name="Kuo A."/>
            <person name="Drula E."/>
            <person name="Kohler A."/>
            <person name="Sanchez-Garcia M."/>
            <person name="Morin E."/>
            <person name="Andreopoulos B."/>
            <person name="Barry K.W."/>
            <person name="Bonito G."/>
            <person name="Buee M."/>
            <person name="Carver A."/>
            <person name="Chen C."/>
            <person name="Cichocki N."/>
            <person name="Clum A."/>
            <person name="Culley D."/>
            <person name="Crous P.W."/>
            <person name="Fauchery L."/>
            <person name="Girlanda M."/>
            <person name="Hayes R.D."/>
            <person name="Keri Z."/>
            <person name="LaButti K."/>
            <person name="Lipzen A."/>
            <person name="Lombard V."/>
            <person name="Magnuson J."/>
            <person name="Maillard F."/>
            <person name="Murat C."/>
            <person name="Nolan M."/>
            <person name="Ohm R.A."/>
            <person name="Pangilinan J."/>
            <person name="Pereira M.F."/>
            <person name="Perotto S."/>
            <person name="Peter M."/>
            <person name="Pfister S."/>
            <person name="Riley R."/>
            <person name="Sitrit Y."/>
            <person name="Stielow J.B."/>
            <person name="Szollosi G."/>
            <person name="Zifcakova L."/>
            <person name="Stursova M."/>
            <person name="Spatafora J.W."/>
            <person name="Tedersoo L."/>
            <person name="Vaario L.M."/>
            <person name="Yamada A."/>
            <person name="Yan M."/>
            <person name="Wang P."/>
            <person name="Xu J."/>
            <person name="Bruns T."/>
            <person name="Baldrian P."/>
            <person name="Vilgalys R."/>
            <person name="Dunand C."/>
            <person name="Henrissat B."/>
            <person name="Grigoriev I.V."/>
            <person name="Hibbett D."/>
            <person name="Nagy L.G."/>
            <person name="Martin F.M."/>
        </authorList>
    </citation>
    <scope>NUCLEOTIDE SEQUENCE</scope>
    <source>
        <strain evidence="1">P2</strain>
    </source>
</reference>
<reference evidence="1" key="1">
    <citation type="submission" date="2019-10" db="EMBL/GenBank/DDBJ databases">
        <authorList>
            <consortium name="DOE Joint Genome Institute"/>
            <person name="Kuo A."/>
            <person name="Miyauchi S."/>
            <person name="Kiss E."/>
            <person name="Drula E."/>
            <person name="Kohler A."/>
            <person name="Sanchez-Garcia M."/>
            <person name="Andreopoulos B."/>
            <person name="Barry K.W."/>
            <person name="Bonito G."/>
            <person name="Buee M."/>
            <person name="Carver A."/>
            <person name="Chen C."/>
            <person name="Cichocki N."/>
            <person name="Clum A."/>
            <person name="Culley D."/>
            <person name="Crous P.W."/>
            <person name="Fauchery L."/>
            <person name="Girlanda M."/>
            <person name="Hayes R."/>
            <person name="Keri Z."/>
            <person name="Labutti K."/>
            <person name="Lipzen A."/>
            <person name="Lombard V."/>
            <person name="Magnuson J."/>
            <person name="Maillard F."/>
            <person name="Morin E."/>
            <person name="Murat C."/>
            <person name="Nolan M."/>
            <person name="Ohm R."/>
            <person name="Pangilinan J."/>
            <person name="Pereira M."/>
            <person name="Perotto S."/>
            <person name="Peter M."/>
            <person name="Riley R."/>
            <person name="Sitrit Y."/>
            <person name="Stielow B."/>
            <person name="Szollosi G."/>
            <person name="Zifcakova L."/>
            <person name="Stursova M."/>
            <person name="Spatafora J.W."/>
            <person name="Tedersoo L."/>
            <person name="Vaario L.-M."/>
            <person name="Yamada A."/>
            <person name="Yan M."/>
            <person name="Wang P."/>
            <person name="Xu J."/>
            <person name="Bruns T."/>
            <person name="Baldrian P."/>
            <person name="Vilgalys R."/>
            <person name="Henrissat B."/>
            <person name="Grigoriev I.V."/>
            <person name="Hibbett D."/>
            <person name="Nagy L.G."/>
            <person name="Martin F.M."/>
        </authorList>
    </citation>
    <scope>NUCLEOTIDE SEQUENCE</scope>
    <source>
        <strain evidence="1">P2</strain>
    </source>
</reference>
<evidence type="ECO:0000313" key="1">
    <source>
        <dbReference type="EMBL" id="KAF9649964.1"/>
    </source>
</evidence>
<sequence length="77" mass="8404">MPSGLCAVPGTSHFGIRSSKVLESETRSISGKPSFHTGWEIVTAVHSELLQKRCVRRSPTQVTVTADQCRKCPIQHG</sequence>
<organism evidence="1 2">
    <name type="scientific">Thelephora ganbajun</name>
    <name type="common">Ganba fungus</name>
    <dbReference type="NCBI Taxonomy" id="370292"/>
    <lineage>
        <taxon>Eukaryota</taxon>
        <taxon>Fungi</taxon>
        <taxon>Dikarya</taxon>
        <taxon>Basidiomycota</taxon>
        <taxon>Agaricomycotina</taxon>
        <taxon>Agaricomycetes</taxon>
        <taxon>Thelephorales</taxon>
        <taxon>Thelephoraceae</taxon>
        <taxon>Thelephora</taxon>
    </lineage>
</organism>
<keyword evidence="2" id="KW-1185">Reference proteome</keyword>
<accession>A0ACB6ZK88</accession>
<comment type="caution">
    <text evidence="1">The sequence shown here is derived from an EMBL/GenBank/DDBJ whole genome shotgun (WGS) entry which is preliminary data.</text>
</comment>
<proteinExistence type="predicted"/>
<name>A0ACB6ZK88_THEGA</name>
<evidence type="ECO:0000313" key="2">
    <source>
        <dbReference type="Proteomes" id="UP000886501"/>
    </source>
</evidence>